<evidence type="ECO:0000313" key="2">
    <source>
        <dbReference type="Proteomes" id="UP000824192"/>
    </source>
</evidence>
<gene>
    <name evidence="1" type="ORF">H9868_04185</name>
</gene>
<evidence type="ECO:0000313" key="1">
    <source>
        <dbReference type="EMBL" id="HIW93721.1"/>
    </source>
</evidence>
<protein>
    <submittedName>
        <fullName evidence="1">DUF4317 domain-containing protein</fullName>
    </submittedName>
</protein>
<comment type="caution">
    <text evidence="1">The sequence shown here is derived from an EMBL/GenBank/DDBJ whole genome shotgun (WGS) entry which is preliminary data.</text>
</comment>
<organism evidence="1 2">
    <name type="scientific">Candidatus Flavonifractor merdipullorum</name>
    <dbReference type="NCBI Taxonomy" id="2838590"/>
    <lineage>
        <taxon>Bacteria</taxon>
        <taxon>Bacillati</taxon>
        <taxon>Bacillota</taxon>
        <taxon>Clostridia</taxon>
        <taxon>Eubacteriales</taxon>
        <taxon>Oscillospiraceae</taxon>
        <taxon>Flavonifractor</taxon>
    </lineage>
</organism>
<reference evidence="1" key="1">
    <citation type="journal article" date="2021" name="PeerJ">
        <title>Extensive microbial diversity within the chicken gut microbiome revealed by metagenomics and culture.</title>
        <authorList>
            <person name="Gilroy R."/>
            <person name="Ravi A."/>
            <person name="Getino M."/>
            <person name="Pursley I."/>
            <person name="Horton D.L."/>
            <person name="Alikhan N.F."/>
            <person name="Baker D."/>
            <person name="Gharbi K."/>
            <person name="Hall N."/>
            <person name="Watson M."/>
            <person name="Adriaenssens E.M."/>
            <person name="Foster-Nyarko E."/>
            <person name="Jarju S."/>
            <person name="Secka A."/>
            <person name="Antonio M."/>
            <person name="Oren A."/>
            <person name="Chaudhuri R.R."/>
            <person name="La Ragione R."/>
            <person name="Hildebrand F."/>
            <person name="Pallen M.J."/>
        </authorList>
    </citation>
    <scope>NUCLEOTIDE SEQUENCE</scope>
    <source>
        <strain evidence="1">ChiGjej6B6-1540</strain>
    </source>
</reference>
<name>A0A9D1UP17_9FIRM</name>
<proteinExistence type="predicted"/>
<dbReference type="Pfam" id="PF14199">
    <property type="entry name" value="DUF4317"/>
    <property type="match status" value="1"/>
</dbReference>
<dbReference type="EMBL" id="DXGA01000089">
    <property type="protein sequence ID" value="HIW93721.1"/>
    <property type="molecule type" value="Genomic_DNA"/>
</dbReference>
<dbReference type="AlphaFoldDB" id="A0A9D1UP17"/>
<dbReference type="Proteomes" id="UP000824192">
    <property type="component" value="Unassembled WGS sequence"/>
</dbReference>
<reference evidence="1" key="2">
    <citation type="submission" date="2021-04" db="EMBL/GenBank/DDBJ databases">
        <authorList>
            <person name="Gilroy R."/>
        </authorList>
    </citation>
    <scope>NUCLEOTIDE SEQUENCE</scope>
    <source>
        <strain evidence="1">ChiGjej6B6-1540</strain>
    </source>
</reference>
<dbReference type="InterPro" id="IPR025466">
    <property type="entry name" value="DUF4317"/>
</dbReference>
<accession>A0A9D1UP17</accession>
<sequence length="375" mass="42128">MNEKEIAELRRRFRPDKSGISRVCGCYVNEQGEIVSRFDQSLGLMSQEESEKILAILKRTLSGTLGKNLTDLAFRTEQVVDSDEHRLLMALRNSKLHDQQAIDTLFQTVISSLTLEGSYLILLAHDTYDVPYRSKDGARQDDAGDEQYSYIVCSVCPVKLTKPALSYYVTENAFHNLASDCIVAPPEVGFLFPAFDDRSTNLYGTLYYTKNAKENYSDLVQALFHLEVPMAADVQKETFQDLLSDTLEEECSYDVVQAVQDRLCSLIEAHKETPEEAPAEVSRDQVSQVLADCGISQTRMAAFEMQYDAAFGADTRLAPANLIDARQMAVRTPNVTIRVKPEYSDLVETRIIDGVKYILIRADDGVEVNGINIRF</sequence>